<feature type="compositionally biased region" description="Polar residues" evidence="1">
    <location>
        <begin position="566"/>
        <end position="589"/>
    </location>
</feature>
<dbReference type="PANTHER" id="PTHR15512:SF0">
    <property type="entry name" value="TERF1-INTERACTING NUCLEAR FACTOR 2"/>
    <property type="match status" value="1"/>
</dbReference>
<protein>
    <recommendedName>
        <fullName evidence="2">TERF1-interacting nuclear factor 2 N-terminal domain-containing protein</fullName>
    </recommendedName>
</protein>
<dbReference type="AlphaFoldDB" id="A0ABD0WB29"/>
<organism evidence="3 4">
    <name type="scientific">Umbra pygmaea</name>
    <name type="common">Eastern mudminnow</name>
    <dbReference type="NCBI Taxonomy" id="75934"/>
    <lineage>
        <taxon>Eukaryota</taxon>
        <taxon>Metazoa</taxon>
        <taxon>Chordata</taxon>
        <taxon>Craniata</taxon>
        <taxon>Vertebrata</taxon>
        <taxon>Euteleostomi</taxon>
        <taxon>Actinopterygii</taxon>
        <taxon>Neopterygii</taxon>
        <taxon>Teleostei</taxon>
        <taxon>Protacanthopterygii</taxon>
        <taxon>Esociformes</taxon>
        <taxon>Umbridae</taxon>
        <taxon>Umbra</taxon>
    </lineage>
</organism>
<dbReference type="Proteomes" id="UP001557470">
    <property type="component" value="Unassembled WGS sequence"/>
</dbReference>
<reference evidence="3 4" key="1">
    <citation type="submission" date="2024-06" db="EMBL/GenBank/DDBJ databases">
        <authorList>
            <person name="Pan Q."/>
            <person name="Wen M."/>
            <person name="Jouanno E."/>
            <person name="Zahm M."/>
            <person name="Klopp C."/>
            <person name="Cabau C."/>
            <person name="Louis A."/>
            <person name="Berthelot C."/>
            <person name="Parey E."/>
            <person name="Roest Crollius H."/>
            <person name="Montfort J."/>
            <person name="Robinson-Rechavi M."/>
            <person name="Bouchez O."/>
            <person name="Lampietro C."/>
            <person name="Lopez Roques C."/>
            <person name="Donnadieu C."/>
            <person name="Postlethwait J."/>
            <person name="Bobe J."/>
            <person name="Verreycken H."/>
            <person name="Guiguen Y."/>
        </authorList>
    </citation>
    <scope>NUCLEOTIDE SEQUENCE [LARGE SCALE GENOMIC DNA]</scope>
    <source>
        <strain evidence="3">Up_M1</strain>
        <tissue evidence="3">Testis</tissue>
    </source>
</reference>
<proteinExistence type="predicted"/>
<sequence>MGKLTKRQLADGLAKIEHSQLPGKHKVWCYQHILYQRILWPLKVCEVASSEVSRMDSLANSFIRKWLGLPRCFSDVGLFGWNMLELPIKSISIGYKQEKALLVLELKNSADPLIRSANVPICTGRKWKAQAEVDHAISSLQHREVMKAVQSSRAGLGWGAAQQPWSKATRRQQKTMVVDEITRLEQERFHVKAISQGTQGAWTRWEATINRRITWADIWRTPQSRLSFLLRATYDTLPCPRNLTLWYGEEVGCHLCGSVQGKPPTHFVGGCRVALTQGRLRWRHDQILAKLAEILEGSRVAANQSPLIEEHALAGCDRLESQSRKDHLTCTTNSLDEPWRLRVVAAQAYSIMKNRDIKMFERVMEFLDITYKLLPQLVPPIKHMKIMFGLKTMIIMWMVQEDQGIVNTVVKTMKFFPSRLPQYQGCRQHEINLMRKNQWDFKALAQTLAMDQSFRQAYIKDVMEEQYGECYAQKLEDRLMHYLQELESALQSETYVDRLLKHRAPMEYKEELLLSLITSDSISLAALLKRLLHSAQSTSRCWPSHADRKVGVVLPLKQGQKPEVTVLQSPRESALKVQSQLNKTSSNPPQGLCQHNPPERSDSLDPHHAEQGSNPQTCMVEPGTGQSKGSPLVLEDEYSDGDVWDLGRTDEGLGGRPNSEVVQENPPMQLCSKHQKWVRSILQECSEELHRDQGDYNPELESVSASSLDLTPSLTALFPP</sequence>
<dbReference type="CDD" id="cd11657">
    <property type="entry name" value="TIN2_N"/>
    <property type="match status" value="1"/>
</dbReference>
<keyword evidence="4" id="KW-1185">Reference proteome</keyword>
<comment type="caution">
    <text evidence="3">The sequence shown here is derived from an EMBL/GenBank/DDBJ whole genome shotgun (WGS) entry which is preliminary data.</text>
</comment>
<evidence type="ECO:0000256" key="1">
    <source>
        <dbReference type="SAM" id="MobiDB-lite"/>
    </source>
</evidence>
<feature type="region of interest" description="Disordered" evidence="1">
    <location>
        <begin position="562"/>
        <end position="634"/>
    </location>
</feature>
<dbReference type="Pfam" id="PF14973">
    <property type="entry name" value="TINF2_N"/>
    <property type="match status" value="1"/>
</dbReference>
<evidence type="ECO:0000313" key="3">
    <source>
        <dbReference type="EMBL" id="KAL0968221.1"/>
    </source>
</evidence>
<evidence type="ECO:0000313" key="4">
    <source>
        <dbReference type="Proteomes" id="UP001557470"/>
    </source>
</evidence>
<accession>A0ABD0WB29</accession>
<dbReference type="EMBL" id="JAGEUA010000008">
    <property type="protein sequence ID" value="KAL0968221.1"/>
    <property type="molecule type" value="Genomic_DNA"/>
</dbReference>
<evidence type="ECO:0000259" key="2">
    <source>
        <dbReference type="Pfam" id="PF14973"/>
    </source>
</evidence>
<feature type="compositionally biased region" description="Basic and acidic residues" evidence="1">
    <location>
        <begin position="597"/>
        <end position="610"/>
    </location>
</feature>
<dbReference type="PANTHER" id="PTHR15512">
    <property type="entry name" value="TERF1-INTERACTING NUCLEAR FACTOR 2"/>
    <property type="match status" value="1"/>
</dbReference>
<gene>
    <name evidence="3" type="ORF">UPYG_G00263980</name>
</gene>
<dbReference type="InterPro" id="IPR029400">
    <property type="entry name" value="TINF2_N"/>
</dbReference>
<name>A0ABD0WB29_UMBPY</name>
<dbReference type="InterPro" id="IPR039098">
    <property type="entry name" value="TINF2"/>
</dbReference>
<feature type="domain" description="TERF1-interacting nuclear factor 2 N-terminal" evidence="2">
    <location>
        <begin position="350"/>
        <end position="490"/>
    </location>
</feature>